<proteinExistence type="predicted"/>
<protein>
    <submittedName>
        <fullName evidence="1">Uncharacterized protein</fullName>
    </submittedName>
</protein>
<evidence type="ECO:0000313" key="1">
    <source>
        <dbReference type="EMBL" id="NMQ07499.1"/>
    </source>
</evidence>
<name>A0ABX1TEL5_9PROT</name>
<comment type="caution">
    <text evidence="1">The sequence shown here is derived from an EMBL/GenBank/DDBJ whole genome shotgun (WGS) entry which is preliminary data.</text>
</comment>
<sequence>MVKAPQVHFNIDGLRTREDTLFGSASDENNVPSHQSLLRLRLSTWDGGKLTSWPTGELKEKHPEVGFPVGAELYLGFGPLAYDKATKGTALGTNGGNKRTAIDDKSAVALRLLFPDEHTTDLQNTLQLAAWFGTLGSRARNGWGSLQIAHQHLKPLTRQNLERIGITRPLQECLTMDWPHAIGESRGAPLVWKTRVEGSWRQVMKELARIKIAFRTQPALSLKGVVAGAFSKRHLLAYPITHHAVAGTSWGGQGRLANQVRFKVLREEEQLVGVIVHVPCSLPEEMARNLPAYTRANLDQQDVWEAVHTVLDNNANRLV</sequence>
<dbReference type="EMBL" id="SPMX01000079">
    <property type="protein sequence ID" value="NMQ07499.1"/>
    <property type="molecule type" value="Genomic_DNA"/>
</dbReference>
<keyword evidence="2" id="KW-1185">Reference proteome</keyword>
<organism evidence="1 2">
    <name type="scientific">Candidatus Accumulibacter contiguus</name>
    <dbReference type="NCBI Taxonomy" id="2954381"/>
    <lineage>
        <taxon>Bacteria</taxon>
        <taxon>Pseudomonadati</taxon>
        <taxon>Pseudomonadota</taxon>
        <taxon>Betaproteobacteria</taxon>
        <taxon>Candidatus Accumulibacter</taxon>
    </lineage>
</organism>
<dbReference type="RefSeq" id="WP_169071789.1">
    <property type="nucleotide sequence ID" value="NZ_JAZKUC010000001.1"/>
</dbReference>
<reference evidence="1" key="1">
    <citation type="submission" date="2019-03" db="EMBL/GenBank/DDBJ databases">
        <title>Metabolic reconstructions from genomes of highly enriched 'Candidatus Accumulibacter' and 'Candidatus Competibacter' bioreactor populations.</title>
        <authorList>
            <person name="Annavajhala M.K."/>
            <person name="Welles L."/>
            <person name="Abbas B."/>
            <person name="Sorokin D."/>
            <person name="Park H."/>
            <person name="Van Loosdrecht M."/>
            <person name="Chandran K."/>
        </authorList>
    </citation>
    <scope>NUCLEOTIDE SEQUENCE</scope>
    <source>
        <strain evidence="1">SBR_L</strain>
    </source>
</reference>
<gene>
    <name evidence="1" type="ORF">E4Q08_20780</name>
</gene>
<accession>A0ABX1TEL5</accession>
<dbReference type="Proteomes" id="UP000886469">
    <property type="component" value="Unassembled WGS sequence"/>
</dbReference>
<evidence type="ECO:0000313" key="2">
    <source>
        <dbReference type="Proteomes" id="UP000886469"/>
    </source>
</evidence>